<protein>
    <submittedName>
        <fullName evidence="4">Helix-turn-helix domain-containing protein</fullName>
    </submittedName>
</protein>
<proteinExistence type="predicted"/>
<dbReference type="EMBL" id="DWXZ01000175">
    <property type="protein sequence ID" value="HJB38039.1"/>
    <property type="molecule type" value="Genomic_DNA"/>
</dbReference>
<dbReference type="GO" id="GO:0003677">
    <property type="term" value="F:DNA binding"/>
    <property type="evidence" value="ECO:0007669"/>
    <property type="project" value="UniProtKB-KW"/>
</dbReference>
<evidence type="ECO:0000313" key="4">
    <source>
        <dbReference type="EMBL" id="HJB38039.1"/>
    </source>
</evidence>
<evidence type="ECO:0000256" key="2">
    <source>
        <dbReference type="SAM" id="Phobius"/>
    </source>
</evidence>
<feature type="domain" description="HTH cro/C1-type" evidence="3">
    <location>
        <begin position="7"/>
        <end position="61"/>
    </location>
</feature>
<keyword evidence="1" id="KW-0238">DNA-binding</keyword>
<evidence type="ECO:0000259" key="3">
    <source>
        <dbReference type="PROSITE" id="PS50943"/>
    </source>
</evidence>
<dbReference type="AlphaFoldDB" id="A0A9D2LZX4"/>
<reference evidence="4" key="1">
    <citation type="journal article" date="2021" name="PeerJ">
        <title>Extensive microbial diversity within the chicken gut microbiome revealed by metagenomics and culture.</title>
        <authorList>
            <person name="Gilroy R."/>
            <person name="Ravi A."/>
            <person name="Getino M."/>
            <person name="Pursley I."/>
            <person name="Horton D.L."/>
            <person name="Alikhan N.F."/>
            <person name="Baker D."/>
            <person name="Gharbi K."/>
            <person name="Hall N."/>
            <person name="Watson M."/>
            <person name="Adriaenssens E.M."/>
            <person name="Foster-Nyarko E."/>
            <person name="Jarju S."/>
            <person name="Secka A."/>
            <person name="Antonio M."/>
            <person name="Oren A."/>
            <person name="Chaudhuri R.R."/>
            <person name="La Ragione R."/>
            <person name="Hildebrand F."/>
            <person name="Pallen M.J."/>
        </authorList>
    </citation>
    <scope>NUCLEOTIDE SEQUENCE</scope>
    <source>
        <strain evidence="4">ChiBcolR8-3208</strain>
    </source>
</reference>
<dbReference type="PANTHER" id="PTHR46558:SF13">
    <property type="entry name" value="HTH-TYPE TRANSCRIPTIONAL REGULATOR IMMR"/>
    <property type="match status" value="1"/>
</dbReference>
<evidence type="ECO:0000256" key="1">
    <source>
        <dbReference type="ARBA" id="ARBA00023125"/>
    </source>
</evidence>
<keyword evidence="2" id="KW-0472">Membrane</keyword>
<comment type="caution">
    <text evidence="4">The sequence shown here is derived from an EMBL/GenBank/DDBJ whole genome shotgun (WGS) entry which is preliminary data.</text>
</comment>
<dbReference type="Pfam" id="PF01381">
    <property type="entry name" value="HTH_3"/>
    <property type="match status" value="1"/>
</dbReference>
<gene>
    <name evidence="4" type="ORF">H9942_08235</name>
</gene>
<accession>A0A9D2LZX4</accession>
<dbReference type="CDD" id="cd00093">
    <property type="entry name" value="HTH_XRE"/>
    <property type="match status" value="1"/>
</dbReference>
<feature type="transmembrane region" description="Helical" evidence="2">
    <location>
        <begin position="95"/>
        <end position="119"/>
    </location>
</feature>
<feature type="transmembrane region" description="Helical" evidence="2">
    <location>
        <begin position="139"/>
        <end position="169"/>
    </location>
</feature>
<dbReference type="Gene3D" id="1.10.260.40">
    <property type="entry name" value="lambda repressor-like DNA-binding domains"/>
    <property type="match status" value="1"/>
</dbReference>
<reference evidence="4" key="2">
    <citation type="submission" date="2021-04" db="EMBL/GenBank/DDBJ databases">
        <authorList>
            <person name="Gilroy R."/>
        </authorList>
    </citation>
    <scope>NUCLEOTIDE SEQUENCE</scope>
    <source>
        <strain evidence="4">ChiBcolR8-3208</strain>
    </source>
</reference>
<dbReference type="PANTHER" id="PTHR46558">
    <property type="entry name" value="TRACRIPTIONAL REGULATORY PROTEIN-RELATED-RELATED"/>
    <property type="match status" value="1"/>
</dbReference>
<evidence type="ECO:0000313" key="5">
    <source>
        <dbReference type="Proteomes" id="UP000824214"/>
    </source>
</evidence>
<organism evidence="4 5">
    <name type="scientific">Candidatus Acutalibacter ornithocaccae</name>
    <dbReference type="NCBI Taxonomy" id="2838416"/>
    <lineage>
        <taxon>Bacteria</taxon>
        <taxon>Bacillati</taxon>
        <taxon>Bacillota</taxon>
        <taxon>Clostridia</taxon>
        <taxon>Eubacteriales</taxon>
        <taxon>Acutalibacteraceae</taxon>
        <taxon>Acutalibacter</taxon>
    </lineage>
</organism>
<keyword evidence="2" id="KW-0812">Transmembrane</keyword>
<dbReference type="Proteomes" id="UP000824214">
    <property type="component" value="Unassembled WGS sequence"/>
</dbReference>
<dbReference type="SUPFAM" id="SSF47413">
    <property type="entry name" value="lambda repressor-like DNA-binding domains"/>
    <property type="match status" value="1"/>
</dbReference>
<keyword evidence="2" id="KW-1133">Transmembrane helix</keyword>
<name>A0A9D2LZX4_9FIRM</name>
<dbReference type="InterPro" id="IPR001387">
    <property type="entry name" value="Cro/C1-type_HTH"/>
</dbReference>
<dbReference type="SMART" id="SM00530">
    <property type="entry name" value="HTH_XRE"/>
    <property type="match status" value="1"/>
</dbReference>
<dbReference type="PROSITE" id="PS50943">
    <property type="entry name" value="HTH_CROC1"/>
    <property type="match status" value="1"/>
</dbReference>
<dbReference type="InterPro" id="IPR010982">
    <property type="entry name" value="Lambda_DNA-bd_dom_sf"/>
</dbReference>
<sequence length="177" mass="18744">MTLGERIVHYRKRQGLSQEQLSQRLGVSRQSVSKWERDESLPETDKLPLLAKTLGVSMDALLSGEGEAPPQSAGPMPATGGAVGKLAWLFRRWGWVGGLVLAAYGAFAFGLGLLARFLMGPMFPPRELLLQAGGPVRAAALGFQIITVAVLVVGGLAVVGGLIAAAVLYRRRPGGKK</sequence>